<keyword evidence="2" id="KW-0175">Coiled coil</keyword>
<feature type="region of interest" description="Disordered" evidence="3">
    <location>
        <begin position="485"/>
        <end position="513"/>
    </location>
</feature>
<evidence type="ECO:0000256" key="2">
    <source>
        <dbReference type="SAM" id="Coils"/>
    </source>
</evidence>
<dbReference type="PANTHER" id="PTHR15904">
    <property type="entry name" value="FAM13"/>
    <property type="match status" value="1"/>
</dbReference>
<evidence type="ECO:0000313" key="6">
    <source>
        <dbReference type="Proteomes" id="UP001154078"/>
    </source>
</evidence>
<feature type="coiled-coil region" evidence="2">
    <location>
        <begin position="305"/>
        <end position="365"/>
    </location>
</feature>
<dbReference type="Pfam" id="PF26116">
    <property type="entry name" value="FAM13A"/>
    <property type="match status" value="1"/>
</dbReference>
<dbReference type="InterPro" id="IPR039102">
    <property type="entry name" value="FAM13"/>
</dbReference>
<dbReference type="InterPro" id="IPR059029">
    <property type="entry name" value="FAM13A_dom"/>
</dbReference>
<dbReference type="Proteomes" id="UP001154078">
    <property type="component" value="Chromosome 5"/>
</dbReference>
<gene>
    <name evidence="5" type="ORF">MELIAE_LOCUS8051</name>
</gene>
<comment type="similarity">
    <text evidence="1">Belongs to the FAM13 family.</text>
</comment>
<evidence type="ECO:0000259" key="4">
    <source>
        <dbReference type="Pfam" id="PF26116"/>
    </source>
</evidence>
<feature type="region of interest" description="Disordered" evidence="3">
    <location>
        <begin position="203"/>
        <end position="224"/>
    </location>
</feature>
<evidence type="ECO:0000256" key="3">
    <source>
        <dbReference type="SAM" id="MobiDB-lite"/>
    </source>
</evidence>
<protein>
    <recommendedName>
        <fullName evidence="4">FAM13A-like domain-containing protein</fullName>
    </recommendedName>
</protein>
<feature type="region of interest" description="Disordered" evidence="3">
    <location>
        <begin position="1"/>
        <end position="20"/>
    </location>
</feature>
<accession>A0A9P0B4I0</accession>
<proteinExistence type="inferred from homology"/>
<feature type="domain" description="FAM13A-like" evidence="4">
    <location>
        <begin position="523"/>
        <end position="591"/>
    </location>
</feature>
<feature type="coiled-coil region" evidence="2">
    <location>
        <begin position="523"/>
        <end position="550"/>
    </location>
</feature>
<dbReference type="AlphaFoldDB" id="A0A9P0B4I0"/>
<organism evidence="5 6">
    <name type="scientific">Brassicogethes aeneus</name>
    <name type="common">Rape pollen beetle</name>
    <name type="synonym">Meligethes aeneus</name>
    <dbReference type="NCBI Taxonomy" id="1431903"/>
    <lineage>
        <taxon>Eukaryota</taxon>
        <taxon>Metazoa</taxon>
        <taxon>Ecdysozoa</taxon>
        <taxon>Arthropoda</taxon>
        <taxon>Hexapoda</taxon>
        <taxon>Insecta</taxon>
        <taxon>Pterygota</taxon>
        <taxon>Neoptera</taxon>
        <taxon>Endopterygota</taxon>
        <taxon>Coleoptera</taxon>
        <taxon>Polyphaga</taxon>
        <taxon>Cucujiformia</taxon>
        <taxon>Nitidulidae</taxon>
        <taxon>Meligethinae</taxon>
        <taxon>Brassicogethes</taxon>
    </lineage>
</organism>
<dbReference type="OrthoDB" id="185175at2759"/>
<keyword evidence="6" id="KW-1185">Reference proteome</keyword>
<evidence type="ECO:0000256" key="1">
    <source>
        <dbReference type="ARBA" id="ARBA00007549"/>
    </source>
</evidence>
<dbReference type="Gene3D" id="1.10.10.1460">
    <property type="match status" value="1"/>
</dbReference>
<feature type="compositionally biased region" description="Low complexity" evidence="3">
    <location>
        <begin position="499"/>
        <end position="513"/>
    </location>
</feature>
<reference evidence="5" key="1">
    <citation type="submission" date="2021-12" db="EMBL/GenBank/DDBJ databases">
        <authorList>
            <person name="King R."/>
        </authorList>
    </citation>
    <scope>NUCLEOTIDE SEQUENCE</scope>
</reference>
<dbReference type="PANTHER" id="PTHR15904:SF17">
    <property type="entry name" value="RHO-GAP DOMAIN-CONTAINING PROTEIN"/>
    <property type="match status" value="1"/>
</dbReference>
<dbReference type="EMBL" id="OV121136">
    <property type="protein sequence ID" value="CAH0557298.1"/>
    <property type="molecule type" value="Genomic_DNA"/>
</dbReference>
<name>A0A9P0B4I0_BRAAE</name>
<sequence>MKGPAKKEETKKVPTRIDNESKAGKIKKALSSCISSKTYLAPTTYDEAKATCKARKRKERQESISSLCQDRKVIRSNSEERPAQRKYIEKKDNIRRVSSSEDFKKSASIEKINVSPSRYSSNEKAMAYEDYEYEKRRSHERFSRPLALKSKRTHPNKRLKVRYITRAKFKPEVDQTKENHKYDLDLNHTENAESPQISKFLSSLQNPETEDEDRAPSPITSPISPVLDLKTLHEQIDCSEPALSNCNQKPDDEPQSPSISLASNRLLLSPRNSIIATHRIYLDKDVPQIKMTLDNKPKNPVDERMQKLSKDINALKRKIKKKEVEFENKNGFKPSHVDKLNDGSMKKLYAELTKLKKEQRQLTEVSDSCCLIQGDNGKEDKVNIKETIMDLEKKLTLKRESVNRSHHIEDMTPEQLVEEKVAIQKALLYLESLYGRPNNKEDRDIVRPFYDRYRTLKRMVAKVSTQASLELATIHEDETMHFITPLPTQSENEEDKPKVSTSSSTDSDTDVSSISENYHSLTIDELLSELKLVTEEKKELRRTIKVFESSLQLKTGKMILKEDKVPMEYVYHSYKKAKAKLRLLEALVGKQN</sequence>
<evidence type="ECO:0000313" key="5">
    <source>
        <dbReference type="EMBL" id="CAH0557298.1"/>
    </source>
</evidence>